<feature type="transmembrane region" description="Helical" evidence="1">
    <location>
        <begin position="294"/>
        <end position="314"/>
    </location>
</feature>
<feature type="transmembrane region" description="Helical" evidence="1">
    <location>
        <begin position="12"/>
        <end position="32"/>
    </location>
</feature>
<feature type="transmembrane region" description="Helical" evidence="1">
    <location>
        <begin position="137"/>
        <end position="157"/>
    </location>
</feature>
<feature type="transmembrane region" description="Helical" evidence="1">
    <location>
        <begin position="486"/>
        <end position="504"/>
    </location>
</feature>
<dbReference type="OrthoDB" id="118096at2157"/>
<keyword evidence="1" id="KW-0472">Membrane</keyword>
<sequence>MSNQKNDYYWSFLIFISIFIFIISIGIPNLLLNDTVLTVEQLHQLSSGNQILFSEGKYGLMENGTQYNYFKARNGILMYSLLLPVCSLPALSIITLFGEFYDYFIIYLWAFLSILFIIFLGCITKNMLDVSKRYKKIIPAIFLSLFIFFFINLYLYQPLSHSSPSYFEIPAVILTNHILLALMGIFIFKIFKNLHYSNYYSCIFTICIYFCSSYLFWSTDAKDHILVTFLLGIFLYSISSHYVKKEIHYFYLSILLTGIIFWARPEIGVGTLISLIGYSIYYEFIYQKCSKSDLIKFFLIFSILLLASLIPFFINNYIATQNPLTPAFILATDITDYNIDNLNLDEKSPFDQNIVIYFFNLLHINYLLPILLLKVFLNPDSGSMGFLTVNPLPIIGIFMLLFYRYSSTKYNIQEQNKVFAFFSGFLALCIVGIYMIISNDGLNMSHGIAPDVRYLSPAYLPLSLFSLLIIHPFIPKEITGKTILNSLKIWIVWGFVLAAILLFSLPKRNIYFDNDILSIISIGLCCLIMCAVVLIDKKNIPKTLFLVLIGMLIIVPFMWQMNELLYYAFRRPWGYDFWLPLSSYIYSNFFLPLYR</sequence>
<feature type="transmembrane region" description="Helical" evidence="1">
    <location>
        <begin position="76"/>
        <end position="98"/>
    </location>
</feature>
<feature type="transmembrane region" description="Helical" evidence="1">
    <location>
        <begin position="543"/>
        <end position="561"/>
    </location>
</feature>
<feature type="transmembrane region" description="Helical" evidence="1">
    <location>
        <begin position="169"/>
        <end position="191"/>
    </location>
</feature>
<feature type="transmembrane region" description="Helical" evidence="1">
    <location>
        <begin position="250"/>
        <end position="282"/>
    </location>
</feature>
<feature type="transmembrane region" description="Helical" evidence="1">
    <location>
        <begin position="354"/>
        <end position="377"/>
    </location>
</feature>
<feature type="transmembrane region" description="Helical" evidence="1">
    <location>
        <begin position="573"/>
        <end position="594"/>
    </location>
</feature>
<evidence type="ECO:0000256" key="1">
    <source>
        <dbReference type="SAM" id="Phobius"/>
    </source>
</evidence>
<accession>A0A8F5ZHN9</accession>
<dbReference type="AlphaFoldDB" id="A0A8F5ZHN9"/>
<gene>
    <name evidence="2" type="ORF">KSK55_15985</name>
</gene>
<feature type="transmembrane region" description="Helical" evidence="1">
    <location>
        <begin position="383"/>
        <end position="406"/>
    </location>
</feature>
<feature type="transmembrane region" description="Helical" evidence="1">
    <location>
        <begin position="224"/>
        <end position="243"/>
    </location>
</feature>
<keyword evidence="1" id="KW-0812">Transmembrane</keyword>
<keyword evidence="1" id="KW-1133">Transmembrane helix</keyword>
<protein>
    <submittedName>
        <fullName evidence="2">Uncharacterized protein</fullName>
    </submittedName>
</protein>
<evidence type="ECO:0000313" key="3">
    <source>
        <dbReference type="Proteomes" id="UP000694228"/>
    </source>
</evidence>
<feature type="transmembrane region" description="Helical" evidence="1">
    <location>
        <begin position="418"/>
        <end position="437"/>
    </location>
</feature>
<feature type="transmembrane region" description="Helical" evidence="1">
    <location>
        <begin position="104"/>
        <end position="125"/>
    </location>
</feature>
<proteinExistence type="predicted"/>
<reference evidence="2 3" key="1">
    <citation type="submission" date="2021-06" db="EMBL/GenBank/DDBJ databases">
        <title>Complete genome sequence of the secondary alcohol utilizing methanogen Methanospirillum hungatei strain GP1.</title>
        <authorList>
            <person name="Day L.A."/>
            <person name="Costa K.C."/>
        </authorList>
    </citation>
    <scope>NUCLEOTIDE SEQUENCE [LARGE SCALE GENOMIC DNA]</scope>
    <source>
        <strain evidence="2 3">GP1</strain>
    </source>
</reference>
<organism evidence="2 3">
    <name type="scientific">Methanospirillum hungatei</name>
    <dbReference type="NCBI Taxonomy" id="2203"/>
    <lineage>
        <taxon>Archaea</taxon>
        <taxon>Methanobacteriati</taxon>
        <taxon>Methanobacteriota</taxon>
        <taxon>Stenosarchaea group</taxon>
        <taxon>Methanomicrobia</taxon>
        <taxon>Methanomicrobiales</taxon>
        <taxon>Methanospirillaceae</taxon>
        <taxon>Methanospirillum</taxon>
    </lineage>
</organism>
<dbReference type="EMBL" id="CP077107">
    <property type="protein sequence ID" value="QXO94783.1"/>
    <property type="molecule type" value="Genomic_DNA"/>
</dbReference>
<feature type="transmembrane region" description="Helical" evidence="1">
    <location>
        <begin position="457"/>
        <end position="474"/>
    </location>
</feature>
<feature type="transmembrane region" description="Helical" evidence="1">
    <location>
        <begin position="198"/>
        <end position="218"/>
    </location>
</feature>
<name>A0A8F5ZHN9_METHU</name>
<feature type="transmembrane region" description="Helical" evidence="1">
    <location>
        <begin position="516"/>
        <end position="536"/>
    </location>
</feature>
<evidence type="ECO:0000313" key="2">
    <source>
        <dbReference type="EMBL" id="QXO94783.1"/>
    </source>
</evidence>
<dbReference type="Proteomes" id="UP000694228">
    <property type="component" value="Chromosome"/>
</dbReference>